<dbReference type="GO" id="GO:0006046">
    <property type="term" value="P:N-acetylglucosamine catabolic process"/>
    <property type="evidence" value="ECO:0007669"/>
    <property type="project" value="TreeGrafter"/>
</dbReference>
<dbReference type="GO" id="GO:0008448">
    <property type="term" value="F:N-acetylglucosamine-6-phosphate deacetylase activity"/>
    <property type="evidence" value="ECO:0007669"/>
    <property type="project" value="TreeGrafter"/>
</dbReference>
<dbReference type="PANTHER" id="PTHR11113">
    <property type="entry name" value="N-ACETYLGLUCOSAMINE-6-PHOSPHATE DEACETYLASE"/>
    <property type="match status" value="1"/>
</dbReference>
<sequence length="475" mass="52909">MRYDLVVENGRVIDPESNTDEMLSLGINQGIIETVSKEKLTGKRVIDASGCIVSPGFIDIHAHEDFILDASQGEGIPFQTAMALLRSGVTTMLGGNCGIGAYPFESYLEKLKNTPLPLNYHTMIGYSSLRDGLGIDLYSSPSRAQIQRLKEMVIEGMELGLPGVSFGLQYTPGTTREEMLEIARVVKDYDRFIAVHLRYDYPLMAQETVREMSEIVKVTQVKLQLSHLAANVYGGDNMKKVLALIAEMNERGFDVKGDMYPYDAWSTGIKSAVFDNDPFHNYNFTYGDMEIITGPRAEQRCTAEIFRELREQEEDTHVTCHNATPWVDIVGVLSSPFMFLGSDGMMTKDAVTGEIKGHPRSSGTTARFLRLFVRDQALLDLKTALGKMTLDPANRLQLQPKGRLQAGKDADITIFQLDRLREKGEYGIDICALPPVGIKYVVVGGQIVYTEKEGAQFAQEIEARQRLKLNGRVKP</sequence>
<dbReference type="InterPro" id="IPR006680">
    <property type="entry name" value="Amidohydro-rel"/>
</dbReference>
<dbReference type="Pfam" id="PF01979">
    <property type="entry name" value="Amidohydro_1"/>
    <property type="match status" value="1"/>
</dbReference>
<dbReference type="RefSeq" id="WP_214658905.1">
    <property type="nucleotide sequence ID" value="NZ_CP017634.1"/>
</dbReference>
<dbReference type="InterPro" id="IPR013108">
    <property type="entry name" value="Amidohydro_3"/>
</dbReference>
<reference evidence="5 6" key="1">
    <citation type="submission" date="2016-10" db="EMBL/GenBank/DDBJ databases">
        <title>Complete Genome Sequence of Peptococcaceae strain DCMF.</title>
        <authorList>
            <person name="Edwards R.J."/>
            <person name="Holland S.I."/>
            <person name="Deshpande N.P."/>
            <person name="Wong Y.K."/>
            <person name="Ertan H."/>
            <person name="Manefield M."/>
            <person name="Russell T.L."/>
            <person name="Lee M.J."/>
        </authorList>
    </citation>
    <scope>NUCLEOTIDE SEQUENCE [LARGE SCALE GENOMIC DNA]</scope>
    <source>
        <strain evidence="5 6">DCMF</strain>
    </source>
</reference>
<dbReference type="AlphaFoldDB" id="A0A3G1KZ07"/>
<dbReference type="Proteomes" id="UP000323521">
    <property type="component" value="Chromosome"/>
</dbReference>
<evidence type="ECO:0000256" key="2">
    <source>
        <dbReference type="ARBA" id="ARBA00022801"/>
    </source>
</evidence>
<dbReference type="SUPFAM" id="SSF51556">
    <property type="entry name" value="Metallo-dependent hydrolases"/>
    <property type="match status" value="1"/>
</dbReference>
<evidence type="ECO:0000259" key="4">
    <source>
        <dbReference type="Pfam" id="PF07969"/>
    </source>
</evidence>
<feature type="domain" description="Amidohydrolase-related" evidence="3">
    <location>
        <begin position="52"/>
        <end position="203"/>
    </location>
</feature>
<evidence type="ECO:0000313" key="5">
    <source>
        <dbReference type="EMBL" id="ATW27694.1"/>
    </source>
</evidence>
<gene>
    <name evidence="5" type="ORF">DCMF_25685</name>
</gene>
<dbReference type="InterPro" id="IPR032466">
    <property type="entry name" value="Metal_Hydrolase"/>
</dbReference>
<accession>A0A3G1KZ07</accession>
<feature type="domain" description="Amidohydrolase 3" evidence="4">
    <location>
        <begin position="347"/>
        <end position="449"/>
    </location>
</feature>
<comment type="similarity">
    <text evidence="1">Belongs to the metallo-dependent hydrolases superfamily. NagA family.</text>
</comment>
<dbReference type="EMBL" id="CP017634">
    <property type="protein sequence ID" value="ATW27694.1"/>
    <property type="molecule type" value="Genomic_DNA"/>
</dbReference>
<keyword evidence="2" id="KW-0378">Hydrolase</keyword>
<dbReference type="KEGG" id="fwa:DCMF_25685"/>
<dbReference type="PANTHER" id="PTHR11113:SF14">
    <property type="entry name" value="N-ACETYLGLUCOSAMINE-6-PHOSPHATE DEACETYLASE"/>
    <property type="match status" value="1"/>
</dbReference>
<keyword evidence="6" id="KW-1185">Reference proteome</keyword>
<dbReference type="SUPFAM" id="SSF51338">
    <property type="entry name" value="Composite domain of metallo-dependent hydrolases"/>
    <property type="match status" value="1"/>
</dbReference>
<evidence type="ECO:0000256" key="1">
    <source>
        <dbReference type="ARBA" id="ARBA00010716"/>
    </source>
</evidence>
<evidence type="ECO:0008006" key="7">
    <source>
        <dbReference type="Google" id="ProtNLM"/>
    </source>
</evidence>
<name>A0A3G1KZ07_FORW1</name>
<proteinExistence type="inferred from homology"/>
<dbReference type="InterPro" id="IPR011059">
    <property type="entry name" value="Metal-dep_hydrolase_composite"/>
</dbReference>
<dbReference type="Gene3D" id="3.20.20.140">
    <property type="entry name" value="Metal-dependent hydrolases"/>
    <property type="match status" value="2"/>
</dbReference>
<evidence type="ECO:0000259" key="3">
    <source>
        <dbReference type="Pfam" id="PF01979"/>
    </source>
</evidence>
<dbReference type="Pfam" id="PF07969">
    <property type="entry name" value="Amidohydro_3"/>
    <property type="match status" value="1"/>
</dbReference>
<evidence type="ECO:0000313" key="6">
    <source>
        <dbReference type="Proteomes" id="UP000323521"/>
    </source>
</evidence>
<organism evidence="5 6">
    <name type="scientific">Formimonas warabiya</name>
    <dbReference type="NCBI Taxonomy" id="1761012"/>
    <lineage>
        <taxon>Bacteria</taxon>
        <taxon>Bacillati</taxon>
        <taxon>Bacillota</taxon>
        <taxon>Clostridia</taxon>
        <taxon>Eubacteriales</taxon>
        <taxon>Peptococcaceae</taxon>
        <taxon>Candidatus Formimonas</taxon>
    </lineage>
</organism>
<protein>
    <recommendedName>
        <fullName evidence="7">Amidohydrolase family protein</fullName>
    </recommendedName>
</protein>